<dbReference type="InterPro" id="IPR051049">
    <property type="entry name" value="Dienelactone_hydrolase-like"/>
</dbReference>
<dbReference type="SUPFAM" id="SSF53474">
    <property type="entry name" value="alpha/beta-Hydrolases"/>
    <property type="match status" value="1"/>
</dbReference>
<dbReference type="GO" id="GO:0016787">
    <property type="term" value="F:hydrolase activity"/>
    <property type="evidence" value="ECO:0007669"/>
    <property type="project" value="UniProtKB-KW"/>
</dbReference>
<dbReference type="Pfam" id="PF01738">
    <property type="entry name" value="DLH"/>
    <property type="match status" value="1"/>
</dbReference>
<dbReference type="PANTHER" id="PTHR46623:SF6">
    <property type="entry name" value="ALPHA_BETA-HYDROLASES SUPERFAMILY PROTEIN"/>
    <property type="match status" value="1"/>
</dbReference>
<proteinExistence type="predicted"/>
<feature type="domain" description="Dienelactone hydrolase" evidence="1">
    <location>
        <begin position="13"/>
        <end position="197"/>
    </location>
</feature>
<evidence type="ECO:0000259" key="1">
    <source>
        <dbReference type="Pfam" id="PF01738"/>
    </source>
</evidence>
<dbReference type="InterPro" id="IPR002925">
    <property type="entry name" value="Dienelactn_hydro"/>
</dbReference>
<keyword evidence="2" id="KW-0378">Hydrolase</keyword>
<gene>
    <name evidence="2" type="ORF">CLV56_2100</name>
</gene>
<name>A0A2M9BIS9_9ACTN</name>
<evidence type="ECO:0000313" key="2">
    <source>
        <dbReference type="EMBL" id="PJJ57861.1"/>
    </source>
</evidence>
<protein>
    <submittedName>
        <fullName evidence="2">Dienelactone hydrolase</fullName>
    </submittedName>
</protein>
<accession>A0A2M9BIS9</accession>
<sequence>MSVVSGSVGSMAEIVVFHHAQGQTGGFLAFVDDLRSAGHTVHAPDYYDGRTFPTVDAGVAYAEEEAGRDELVRRVEEAAATLPAEVVWVGMSLGSLFAQKYAQTRRGARGAVLLYGALPPEVFGTPWPSGVGVQVHAMADDPWVDWEGEVAPVRALDEAEVFSYPGSGHLFAETDSVDYDADATALLRERVHAFLARID</sequence>
<dbReference type="PANTHER" id="PTHR46623">
    <property type="entry name" value="CARBOXYMETHYLENEBUTENOLIDASE-RELATED"/>
    <property type="match status" value="1"/>
</dbReference>
<evidence type="ECO:0000313" key="3">
    <source>
        <dbReference type="Proteomes" id="UP000230842"/>
    </source>
</evidence>
<dbReference type="EMBL" id="PGEZ01000001">
    <property type="protein sequence ID" value="PJJ57861.1"/>
    <property type="molecule type" value="Genomic_DNA"/>
</dbReference>
<dbReference type="Gene3D" id="3.40.50.1820">
    <property type="entry name" value="alpha/beta hydrolase"/>
    <property type="match status" value="1"/>
</dbReference>
<organism evidence="2 3">
    <name type="scientific">Mumia flava</name>
    <dbReference type="NCBI Taxonomy" id="1348852"/>
    <lineage>
        <taxon>Bacteria</taxon>
        <taxon>Bacillati</taxon>
        <taxon>Actinomycetota</taxon>
        <taxon>Actinomycetes</taxon>
        <taxon>Propionibacteriales</taxon>
        <taxon>Nocardioidaceae</taxon>
        <taxon>Mumia</taxon>
    </lineage>
</organism>
<keyword evidence="3" id="KW-1185">Reference proteome</keyword>
<reference evidence="2 3" key="1">
    <citation type="submission" date="2017-11" db="EMBL/GenBank/DDBJ databases">
        <title>Genomic Encyclopedia of Archaeal and Bacterial Type Strains, Phase II (KMG-II): From Individual Species to Whole Genera.</title>
        <authorList>
            <person name="Goeker M."/>
        </authorList>
    </citation>
    <scope>NUCLEOTIDE SEQUENCE [LARGE SCALE GENOMIC DNA]</scope>
    <source>
        <strain evidence="2 3">DSM 27763</strain>
    </source>
</reference>
<comment type="caution">
    <text evidence="2">The sequence shown here is derived from an EMBL/GenBank/DDBJ whole genome shotgun (WGS) entry which is preliminary data.</text>
</comment>
<dbReference type="InterPro" id="IPR029058">
    <property type="entry name" value="AB_hydrolase_fold"/>
</dbReference>
<dbReference type="Proteomes" id="UP000230842">
    <property type="component" value="Unassembled WGS sequence"/>
</dbReference>
<dbReference type="AlphaFoldDB" id="A0A2M9BIS9"/>